<dbReference type="Pfam" id="PF14339">
    <property type="entry name" value="DUF4394"/>
    <property type="match status" value="1"/>
</dbReference>
<feature type="signal peptide" evidence="1">
    <location>
        <begin position="1"/>
        <end position="23"/>
    </location>
</feature>
<evidence type="ECO:0000313" key="4">
    <source>
        <dbReference type="EMBL" id="MBB1160439.1"/>
    </source>
</evidence>
<organism evidence="4 5">
    <name type="scientific">Aquariibacter albus</name>
    <dbReference type="NCBI Taxonomy" id="2759899"/>
    <lineage>
        <taxon>Bacteria</taxon>
        <taxon>Pseudomonadati</taxon>
        <taxon>Pseudomonadota</taxon>
        <taxon>Betaproteobacteria</taxon>
        <taxon>Burkholderiales</taxon>
        <taxon>Sphaerotilaceae</taxon>
        <taxon>Aquariibacter</taxon>
    </lineage>
</organism>
<reference evidence="4 5" key="1">
    <citation type="submission" date="2020-08" db="EMBL/GenBank/DDBJ databases">
        <title>Aquariorum lacteus gen. nov., sp. nov., a new member of the family Comamonadaceae, isolated from freshwater aquarium.</title>
        <authorList>
            <person name="Chun S.-J."/>
        </authorList>
    </citation>
    <scope>NUCLEOTIDE SEQUENCE [LARGE SCALE GENOMIC DNA]</scope>
    <source>
        <strain evidence="4 5">SJAQ100</strain>
    </source>
</reference>
<dbReference type="Pfam" id="PF07589">
    <property type="entry name" value="PEP-CTERM"/>
    <property type="match status" value="1"/>
</dbReference>
<sequence length="295" mass="29803">MKHYAVKAAVMASMAAISLGAQAQTLIGLTTSNELVSLSGTTFSMPVAITGLASGEKLLGIDLRPSNGLTYAISDQNRLYTVNTTTGVATLAANLTGASFAATGGIGIDFNPQADLNGAASLRVTTGTGKNYAVNVATGAVGNTSNNISAGNTGVAYTNSAPGLDPRMGAADVTDLYYINTATDSLNLALDSFNTPTITQVGTGLGIGIDVLSANGFEIFGFTGKAFAALNIDDGTGRTGIYSIDLVTGKAVSVTTYNGTLVGLTAAVPEPETYALMLAGLGALGVVARRRRKQA</sequence>
<accession>A0A839HMF8</accession>
<evidence type="ECO:0000259" key="3">
    <source>
        <dbReference type="Pfam" id="PF14339"/>
    </source>
</evidence>
<gene>
    <name evidence="4" type="ORF">H4F90_00390</name>
</gene>
<name>A0A839HMF8_9BURK</name>
<feature type="chain" id="PRO_5032829419" evidence="1">
    <location>
        <begin position="24"/>
        <end position="295"/>
    </location>
</feature>
<keyword evidence="5" id="KW-1185">Reference proteome</keyword>
<feature type="domain" description="DUF4394" evidence="3">
    <location>
        <begin position="44"/>
        <end position="257"/>
    </location>
</feature>
<protein>
    <submittedName>
        <fullName evidence="4">DUF4394 domain-containing protein</fullName>
    </submittedName>
</protein>
<proteinExistence type="predicted"/>
<dbReference type="InterPro" id="IPR025507">
    <property type="entry name" value="DUF4394"/>
</dbReference>
<feature type="domain" description="Ice-binding protein C-terminal" evidence="2">
    <location>
        <begin position="267"/>
        <end position="291"/>
    </location>
</feature>
<dbReference type="InterPro" id="IPR013424">
    <property type="entry name" value="Ice-binding_C"/>
</dbReference>
<evidence type="ECO:0000313" key="5">
    <source>
        <dbReference type="Proteomes" id="UP000586093"/>
    </source>
</evidence>
<evidence type="ECO:0000259" key="2">
    <source>
        <dbReference type="Pfam" id="PF07589"/>
    </source>
</evidence>
<dbReference type="AlphaFoldDB" id="A0A839HMF8"/>
<dbReference type="NCBIfam" id="TIGR02595">
    <property type="entry name" value="PEP_CTERM"/>
    <property type="match status" value="1"/>
</dbReference>
<evidence type="ECO:0000256" key="1">
    <source>
        <dbReference type="SAM" id="SignalP"/>
    </source>
</evidence>
<dbReference type="EMBL" id="JACIVI010000001">
    <property type="protein sequence ID" value="MBB1160439.1"/>
    <property type="molecule type" value="Genomic_DNA"/>
</dbReference>
<dbReference type="Proteomes" id="UP000586093">
    <property type="component" value="Unassembled WGS sequence"/>
</dbReference>
<keyword evidence="1" id="KW-0732">Signal</keyword>
<comment type="caution">
    <text evidence="4">The sequence shown here is derived from an EMBL/GenBank/DDBJ whole genome shotgun (WGS) entry which is preliminary data.</text>
</comment>